<comment type="subcellular location">
    <subcellularLocation>
        <location evidence="1">Cytoplasm</location>
    </subcellularLocation>
</comment>
<sequence>MTRLLSLRLGLGLLLFYQLPTTHPFSHVFLPHKAHKTIIVHRAPFSSFTTHNLPPLASSGDYSIDEEDVDVQDYFMREDRMNEDLEDCILVGVEDLRSPGRETRKGDVLKVSVNGGDTTLEADAIILAVGATSAAKLKTGSPAIALCPGTATLEDGKGVTCVAARLWIELLSTTAACLGGGVFDRKNLPGPLANAIPRHHRLTTSEKDILNFSQKYTLTESLTEMRELLKTAGLSITAEVTQRLNDPNPRTYIGTGKVDDITKLCKDLKCCTVVFDAELSPRQLKYLENSFNGKPIDEIYSGPTIKVVDRTALILDIFAQHAKTREGQLQVELALQTYRAPRLTKLWSHLERQSGSGGVGLRGPGEKQIEVDKRLMRDKIHSLKKQITQIQSQRNLHRKGRRSLGLPVVALVGYTNAGKSTLLNTLTSAGVMAENVLFATLDPTTRKVKLPGLKTHPEVMLTDTVGFIQNLPTHLVASFKATLEEVKMADVLVHVIDASNPMWGKQVNAVEGVLEEMGCGGKGVVRVYNKIDLLEEGVEGIMNEAAMQECSVAISCTQRLGLSDFVNSLEKKLSELMEDITCEIPYSKSKEVNLIHEVGNVEFVEYESESTIIKAKVPRAVSMRLEEYKINK</sequence>
<dbReference type="Gene3D" id="3.40.50.300">
    <property type="entry name" value="P-loop containing nucleotide triphosphate hydrolases"/>
    <property type="match status" value="1"/>
</dbReference>
<evidence type="ECO:0000256" key="2">
    <source>
        <dbReference type="ARBA" id="ARBA00022490"/>
    </source>
</evidence>
<dbReference type="OrthoDB" id="10268034at2759"/>
<evidence type="ECO:0000256" key="1">
    <source>
        <dbReference type="ARBA" id="ARBA00004496"/>
    </source>
</evidence>
<evidence type="ECO:0000313" key="9">
    <source>
        <dbReference type="EMBL" id="GMH66312.1"/>
    </source>
</evidence>
<dbReference type="Gene3D" id="6.10.250.2860">
    <property type="match status" value="1"/>
</dbReference>
<keyword evidence="6" id="KW-0342">GTP-binding</keyword>
<keyword evidence="4" id="KW-0547">Nucleotide-binding</keyword>
<evidence type="ECO:0000256" key="4">
    <source>
        <dbReference type="ARBA" id="ARBA00022741"/>
    </source>
</evidence>
<evidence type="ECO:0000256" key="6">
    <source>
        <dbReference type="ARBA" id="ARBA00023134"/>
    </source>
</evidence>
<organism evidence="9 10">
    <name type="scientific">Triparma laevis f. longispina</name>
    <dbReference type="NCBI Taxonomy" id="1714387"/>
    <lineage>
        <taxon>Eukaryota</taxon>
        <taxon>Sar</taxon>
        <taxon>Stramenopiles</taxon>
        <taxon>Ochrophyta</taxon>
        <taxon>Bolidophyceae</taxon>
        <taxon>Parmales</taxon>
        <taxon>Triparmaceae</taxon>
        <taxon>Triparma</taxon>
    </lineage>
</organism>
<comment type="caution">
    <text evidence="9">The sequence shown here is derived from an EMBL/GenBank/DDBJ whole genome shotgun (WGS) entry which is preliminary data.</text>
</comment>
<dbReference type="AlphaFoldDB" id="A0A9W7A5T1"/>
<dbReference type="SUPFAM" id="SSF52540">
    <property type="entry name" value="P-loop containing nucleoside triphosphate hydrolases"/>
    <property type="match status" value="1"/>
</dbReference>
<gene>
    <name evidence="9" type="ORF">TrLO_g3242</name>
</gene>
<protein>
    <recommendedName>
        <fullName evidence="8">Hflx-type G domain-containing protein</fullName>
    </recommendedName>
</protein>
<feature type="chain" id="PRO_5040838085" description="Hflx-type G domain-containing protein" evidence="7">
    <location>
        <begin position="25"/>
        <end position="632"/>
    </location>
</feature>
<dbReference type="InterPro" id="IPR032305">
    <property type="entry name" value="GTP-bd_M"/>
</dbReference>
<dbReference type="Pfam" id="PF16360">
    <property type="entry name" value="GTP-bdg_M"/>
    <property type="match status" value="1"/>
</dbReference>
<keyword evidence="10" id="KW-1185">Reference proteome</keyword>
<evidence type="ECO:0000259" key="8">
    <source>
        <dbReference type="PROSITE" id="PS51705"/>
    </source>
</evidence>
<dbReference type="InterPro" id="IPR030394">
    <property type="entry name" value="G_HFLX_dom"/>
</dbReference>
<dbReference type="PANTHER" id="PTHR10229">
    <property type="entry name" value="GTP-BINDING PROTEIN HFLX"/>
    <property type="match status" value="1"/>
</dbReference>
<dbReference type="GO" id="GO:0046872">
    <property type="term" value="F:metal ion binding"/>
    <property type="evidence" value="ECO:0007669"/>
    <property type="project" value="UniProtKB-KW"/>
</dbReference>
<keyword evidence="5" id="KW-0460">Magnesium</keyword>
<dbReference type="InterPro" id="IPR042108">
    <property type="entry name" value="GTPase_HflX_N_sf"/>
</dbReference>
<dbReference type="InterPro" id="IPR027417">
    <property type="entry name" value="P-loop_NTPase"/>
</dbReference>
<name>A0A9W7A5T1_9STRA</name>
<dbReference type="PRINTS" id="PR00326">
    <property type="entry name" value="GTP1OBG"/>
</dbReference>
<dbReference type="CDD" id="cd01878">
    <property type="entry name" value="HflX"/>
    <property type="match status" value="1"/>
</dbReference>
<dbReference type="Pfam" id="PF13167">
    <property type="entry name" value="GTP-bdg_N"/>
    <property type="match status" value="1"/>
</dbReference>
<keyword evidence="3" id="KW-0479">Metal-binding</keyword>
<evidence type="ECO:0000256" key="7">
    <source>
        <dbReference type="SAM" id="SignalP"/>
    </source>
</evidence>
<dbReference type="GO" id="GO:0005525">
    <property type="term" value="F:GTP binding"/>
    <property type="evidence" value="ECO:0007669"/>
    <property type="project" value="UniProtKB-KW"/>
</dbReference>
<dbReference type="InterPro" id="IPR025121">
    <property type="entry name" value="GTPase_HflX_N"/>
</dbReference>
<dbReference type="GO" id="GO:0043022">
    <property type="term" value="F:ribosome binding"/>
    <property type="evidence" value="ECO:0007669"/>
    <property type="project" value="TreeGrafter"/>
</dbReference>
<feature type="signal peptide" evidence="7">
    <location>
        <begin position="1"/>
        <end position="24"/>
    </location>
</feature>
<dbReference type="EMBL" id="BRXW01000560">
    <property type="protein sequence ID" value="GMH66312.1"/>
    <property type="molecule type" value="Genomic_DNA"/>
</dbReference>
<evidence type="ECO:0000313" key="10">
    <source>
        <dbReference type="Proteomes" id="UP001165122"/>
    </source>
</evidence>
<dbReference type="InterPro" id="IPR016496">
    <property type="entry name" value="GTPase_HflX"/>
</dbReference>
<dbReference type="FunFam" id="3.40.50.11060:FF:000001">
    <property type="entry name" value="GTPase HflX"/>
    <property type="match status" value="1"/>
</dbReference>
<dbReference type="PANTHER" id="PTHR10229:SF0">
    <property type="entry name" value="GTP-BINDING PROTEIN 6-RELATED"/>
    <property type="match status" value="1"/>
</dbReference>
<dbReference type="Gene3D" id="3.40.50.11060">
    <property type="entry name" value="GTPase HflX, N-terminal domain"/>
    <property type="match status" value="1"/>
</dbReference>
<feature type="domain" description="Hflx-type G" evidence="8">
    <location>
        <begin position="407"/>
        <end position="577"/>
    </location>
</feature>
<dbReference type="HAMAP" id="MF_00900">
    <property type="entry name" value="GTPase_HflX"/>
    <property type="match status" value="1"/>
</dbReference>
<dbReference type="GO" id="GO:0005737">
    <property type="term" value="C:cytoplasm"/>
    <property type="evidence" value="ECO:0007669"/>
    <property type="project" value="UniProtKB-SubCell"/>
</dbReference>
<evidence type="ECO:0000256" key="5">
    <source>
        <dbReference type="ARBA" id="ARBA00022842"/>
    </source>
</evidence>
<keyword evidence="2" id="KW-0963">Cytoplasm</keyword>
<proteinExistence type="inferred from homology"/>
<accession>A0A9W7A5T1</accession>
<reference evidence="10" key="1">
    <citation type="journal article" date="2023" name="Commun. Biol.">
        <title>Genome analysis of Parmales, the sister group of diatoms, reveals the evolutionary specialization of diatoms from phago-mixotrophs to photoautotrophs.</title>
        <authorList>
            <person name="Ban H."/>
            <person name="Sato S."/>
            <person name="Yoshikawa S."/>
            <person name="Yamada K."/>
            <person name="Nakamura Y."/>
            <person name="Ichinomiya M."/>
            <person name="Sato N."/>
            <person name="Blanc-Mathieu R."/>
            <person name="Endo H."/>
            <person name="Kuwata A."/>
            <person name="Ogata H."/>
        </authorList>
    </citation>
    <scope>NUCLEOTIDE SEQUENCE [LARGE SCALE GENOMIC DNA]</scope>
    <source>
        <strain evidence="10">NIES 3700</strain>
    </source>
</reference>
<evidence type="ECO:0000256" key="3">
    <source>
        <dbReference type="ARBA" id="ARBA00022723"/>
    </source>
</evidence>
<keyword evidence="7" id="KW-0732">Signal</keyword>
<dbReference type="PROSITE" id="PS51705">
    <property type="entry name" value="G_HFLX"/>
    <property type="match status" value="1"/>
</dbReference>
<dbReference type="InterPro" id="IPR006073">
    <property type="entry name" value="GTP-bd"/>
</dbReference>
<dbReference type="Proteomes" id="UP001165122">
    <property type="component" value="Unassembled WGS sequence"/>
</dbReference>
<dbReference type="NCBIfam" id="TIGR03156">
    <property type="entry name" value="GTP_HflX"/>
    <property type="match status" value="1"/>
</dbReference>
<dbReference type="Pfam" id="PF01926">
    <property type="entry name" value="MMR_HSR1"/>
    <property type="match status" value="1"/>
</dbReference>